<evidence type="ECO:0000256" key="5">
    <source>
        <dbReference type="ARBA" id="ARBA00022723"/>
    </source>
</evidence>
<dbReference type="PANTHER" id="PTHR22930:SF85">
    <property type="entry name" value="GH03217P-RELATED"/>
    <property type="match status" value="1"/>
</dbReference>
<name>A0A6S7G3V8_PARCT</name>
<comment type="cofactor">
    <cofactor evidence="1">
        <name>a divalent metal cation</name>
        <dbReference type="ChEBI" id="CHEBI:60240"/>
    </cofactor>
</comment>
<dbReference type="GO" id="GO:0046872">
    <property type="term" value="F:metal ion binding"/>
    <property type="evidence" value="ECO:0007669"/>
    <property type="project" value="UniProtKB-KW"/>
</dbReference>
<sequence>MATRGFRRYPLLFFSTLEECLEFEFTTSTIEKMLPIVSKFIPSTERLPAVRIREYAECIVPSYSDGSFRSHFRLTRRSAEILVGLLARCPEVPSQHLRGRPPVSVEKQLLITLWVLGNPEVIRSVSDRFNVTKSSVFRIVRRICRAIVNNLAAQFICWPKGDRVKKVMEQFQRKQGLPHCIGVIDGTHIPIKAPYDNQEQYVNRKKFHSLQLQGVCDPDRFFTDVYCAYPGSVHDARVLRNSPLYQDAEHLESEMFPGSAYIIGDAAYPLKTWLMTGFKNNGKLTREQRHFNYRLSSTRMKIEHTFGLLKGRFRKLKVMMDVDKVEDIPLLVTSACVLHNFCLMNEDNVEMFLDLDHEQEVNNFQNIFVEQEIAVNKRAEIMHLIV</sequence>
<evidence type="ECO:0000256" key="6">
    <source>
        <dbReference type="ARBA" id="ARBA00022801"/>
    </source>
</evidence>
<keyword evidence="6" id="KW-0378">Hydrolase</keyword>
<dbReference type="GO" id="GO:0016787">
    <property type="term" value="F:hydrolase activity"/>
    <property type="evidence" value="ECO:0007669"/>
    <property type="project" value="UniProtKB-KW"/>
</dbReference>
<evidence type="ECO:0000256" key="1">
    <source>
        <dbReference type="ARBA" id="ARBA00001968"/>
    </source>
</evidence>
<keyword evidence="7" id="KW-0539">Nucleus</keyword>
<evidence type="ECO:0000256" key="3">
    <source>
        <dbReference type="ARBA" id="ARBA00006958"/>
    </source>
</evidence>
<evidence type="ECO:0000256" key="4">
    <source>
        <dbReference type="ARBA" id="ARBA00022722"/>
    </source>
</evidence>
<dbReference type="GO" id="GO:0005634">
    <property type="term" value="C:nucleus"/>
    <property type="evidence" value="ECO:0007669"/>
    <property type="project" value="UniProtKB-SubCell"/>
</dbReference>
<reference evidence="8" key="1">
    <citation type="submission" date="2020-04" db="EMBL/GenBank/DDBJ databases">
        <authorList>
            <person name="Alioto T."/>
            <person name="Alioto T."/>
            <person name="Gomez Garrido J."/>
        </authorList>
    </citation>
    <scope>NUCLEOTIDE SEQUENCE</scope>
    <source>
        <strain evidence="8">A484AB</strain>
    </source>
</reference>
<evidence type="ECO:0000256" key="2">
    <source>
        <dbReference type="ARBA" id="ARBA00004123"/>
    </source>
</evidence>
<dbReference type="InterPro" id="IPR045249">
    <property type="entry name" value="HARBI1-like"/>
</dbReference>
<dbReference type="AlphaFoldDB" id="A0A6S7G3V8"/>
<dbReference type="GO" id="GO:0004518">
    <property type="term" value="F:nuclease activity"/>
    <property type="evidence" value="ECO:0007669"/>
    <property type="project" value="UniProtKB-KW"/>
</dbReference>
<evidence type="ECO:0000256" key="7">
    <source>
        <dbReference type="ARBA" id="ARBA00023242"/>
    </source>
</evidence>
<dbReference type="Pfam" id="PF13359">
    <property type="entry name" value="DDE_Tnp_4"/>
    <property type="match status" value="1"/>
</dbReference>
<proteinExistence type="inferred from homology"/>
<accession>A0A6S7G3V8</accession>
<comment type="caution">
    <text evidence="8">The sequence shown here is derived from an EMBL/GenBank/DDBJ whole genome shotgun (WGS) entry which is preliminary data.</text>
</comment>
<dbReference type="EMBL" id="CACRXK020000296">
    <property type="protein sequence ID" value="CAB3980500.1"/>
    <property type="molecule type" value="Genomic_DNA"/>
</dbReference>
<dbReference type="PANTHER" id="PTHR22930">
    <property type="match status" value="1"/>
</dbReference>
<dbReference type="Proteomes" id="UP001152795">
    <property type="component" value="Unassembled WGS sequence"/>
</dbReference>
<gene>
    <name evidence="8" type="ORF">PACLA_8A001985</name>
</gene>
<keyword evidence="9" id="KW-1185">Reference proteome</keyword>
<dbReference type="InterPro" id="IPR027806">
    <property type="entry name" value="HARBI1_dom"/>
</dbReference>
<comment type="similarity">
    <text evidence="3">Belongs to the HARBI1 family.</text>
</comment>
<keyword evidence="4" id="KW-0540">Nuclease</keyword>
<comment type="subcellular location">
    <subcellularLocation>
        <location evidence="2">Nucleus</location>
    </subcellularLocation>
</comment>
<keyword evidence="5" id="KW-0479">Metal-binding</keyword>
<evidence type="ECO:0000313" key="9">
    <source>
        <dbReference type="Proteomes" id="UP001152795"/>
    </source>
</evidence>
<evidence type="ECO:0000313" key="8">
    <source>
        <dbReference type="EMBL" id="CAB3980500.1"/>
    </source>
</evidence>
<dbReference type="OrthoDB" id="5989161at2759"/>
<organism evidence="8 9">
    <name type="scientific">Paramuricea clavata</name>
    <name type="common">Red gorgonian</name>
    <name type="synonym">Violescent sea-whip</name>
    <dbReference type="NCBI Taxonomy" id="317549"/>
    <lineage>
        <taxon>Eukaryota</taxon>
        <taxon>Metazoa</taxon>
        <taxon>Cnidaria</taxon>
        <taxon>Anthozoa</taxon>
        <taxon>Octocorallia</taxon>
        <taxon>Malacalcyonacea</taxon>
        <taxon>Plexauridae</taxon>
        <taxon>Paramuricea</taxon>
    </lineage>
</organism>
<protein>
    <submittedName>
        <fullName evidence="8">Uncharacterized protein</fullName>
    </submittedName>
</protein>